<name>A0ABV1YLE2_9HYPH</name>
<protein>
    <submittedName>
        <fullName evidence="1">DUF982 domain-containing protein</fullName>
    </submittedName>
</protein>
<reference evidence="1 2" key="1">
    <citation type="journal article" date="2024" name="Proc. Natl. Acad. Sci. U.S.A.">
        <title>The evolutionary genomics of adaptation to stress in wild rhizobium bacteria.</title>
        <authorList>
            <person name="Kehlet-Delgado H."/>
            <person name="Montoya A.P."/>
            <person name="Jensen K.T."/>
            <person name="Wendlandt C.E."/>
            <person name="Dexheimer C."/>
            <person name="Roberts M."/>
            <person name="Torres Martinez L."/>
            <person name="Friesen M.L."/>
            <person name="Griffitts J.S."/>
            <person name="Porter S.S."/>
        </authorList>
    </citation>
    <scope>NUCLEOTIDE SEQUENCE [LARGE SCALE GENOMIC DNA]</scope>
    <source>
        <strain evidence="1 2">M0729</strain>
    </source>
</reference>
<keyword evidence="2" id="KW-1185">Reference proteome</keyword>
<accession>A0ABV1YLE2</accession>
<dbReference type="EMBL" id="JAMYPJ010000041">
    <property type="protein sequence ID" value="MER8936014.1"/>
    <property type="molecule type" value="Genomic_DNA"/>
</dbReference>
<dbReference type="Gene3D" id="6.10.250.730">
    <property type="match status" value="1"/>
</dbReference>
<gene>
    <name evidence="1" type="ORF">NKI33_24025</name>
</gene>
<dbReference type="RefSeq" id="WP_287277014.1">
    <property type="nucleotide sequence ID" value="NZ_JAMYMY010000046.1"/>
</dbReference>
<evidence type="ECO:0000313" key="1">
    <source>
        <dbReference type="EMBL" id="MER8936014.1"/>
    </source>
</evidence>
<dbReference type="InterPro" id="IPR010385">
    <property type="entry name" value="DUF982"/>
</dbReference>
<organism evidence="1 2">
    <name type="scientific">Mesorhizobium opportunistum</name>
    <dbReference type="NCBI Taxonomy" id="593909"/>
    <lineage>
        <taxon>Bacteria</taxon>
        <taxon>Pseudomonadati</taxon>
        <taxon>Pseudomonadota</taxon>
        <taxon>Alphaproteobacteria</taxon>
        <taxon>Hyphomicrobiales</taxon>
        <taxon>Phyllobacteriaceae</taxon>
        <taxon>Mesorhizobium</taxon>
    </lineage>
</organism>
<comment type="caution">
    <text evidence="1">The sequence shown here is derived from an EMBL/GenBank/DDBJ whole genome shotgun (WGS) entry which is preliminary data.</text>
</comment>
<proteinExistence type="predicted"/>
<sequence length="126" mass="13922">MLWNKSTIAELKRRVATGSIAAMGAGSDGQIAANRVHSLERHVRTGHFRKPIVIQPGRIDRDRVVVSVTDAAEVLLRDWPKPKSERRLAAIRACLAVMRGEKPPRVARQAFIVAAKDARILLGDQI</sequence>
<dbReference type="Pfam" id="PF06169">
    <property type="entry name" value="DUF982"/>
    <property type="match status" value="1"/>
</dbReference>
<dbReference type="Proteomes" id="UP001464387">
    <property type="component" value="Unassembled WGS sequence"/>
</dbReference>
<evidence type="ECO:0000313" key="2">
    <source>
        <dbReference type="Proteomes" id="UP001464387"/>
    </source>
</evidence>